<feature type="domain" description="IrrE N-terminal-like" evidence="1">
    <location>
        <begin position="185"/>
        <end position="287"/>
    </location>
</feature>
<dbReference type="Pfam" id="PF06114">
    <property type="entry name" value="Peptidase_M78"/>
    <property type="match status" value="1"/>
</dbReference>
<dbReference type="OrthoDB" id="9796786at2"/>
<proteinExistence type="predicted"/>
<dbReference type="STRING" id="1218507.JF74_14690"/>
<dbReference type="Proteomes" id="UP000033531">
    <property type="component" value="Unassembled WGS sequence"/>
</dbReference>
<dbReference type="InterPro" id="IPR052345">
    <property type="entry name" value="Rad_response_metalloprotease"/>
</dbReference>
<evidence type="ECO:0000313" key="2">
    <source>
        <dbReference type="EMBL" id="KJY56108.1"/>
    </source>
</evidence>
<dbReference type="PATRIC" id="fig|1218507.3.peg.1656"/>
<dbReference type="InterPro" id="IPR010359">
    <property type="entry name" value="IrrE_HExxH"/>
</dbReference>
<organism evidence="2 3">
    <name type="scientific">Lactobacillus melliventris</name>
    <dbReference type="NCBI Taxonomy" id="1218507"/>
    <lineage>
        <taxon>Bacteria</taxon>
        <taxon>Bacillati</taxon>
        <taxon>Bacillota</taxon>
        <taxon>Bacilli</taxon>
        <taxon>Lactobacillales</taxon>
        <taxon>Lactobacillaceae</taxon>
        <taxon>Lactobacillus</taxon>
    </lineage>
</organism>
<gene>
    <name evidence="2" type="ORF">JF74_14690</name>
</gene>
<sequence length="372" mass="43270">MVTRLDINPRTLAYYIDNSGVSKDYLEMKVQNIDAFLDGSKTPTFNQLSEIAKLIDVPTGLLLLSDPVDTDKSTLKFRTINSKRIEKISNELRDTIVEMQTKQDFLRNEIDYQLDFIGKYSIKNDYQQVVDDIRNYLDIPINYQKNAGKNKNALKYFRDKMSQIGIFIFFNGSVKSNTHRSLSLEEFRGFVLSDKKAPIIFVNSKDSEAGRLFTLVHELVHLFLDQEEIFSLVDTGSYKFDPTETFVNRVTAEILLPNEEIRKLSSYDIEFLAHEFPVSKFVIVRKLYDMKILTKNEYDEKVSQLKKEFAKIPRDKKIKGGNYDNNIRFRFDQTFVHYIENAIKQNKITYTDAFNIAGVSYKSFKILTGGRM</sequence>
<dbReference type="Gene3D" id="1.10.10.2910">
    <property type="match status" value="1"/>
</dbReference>
<reference evidence="2 3" key="1">
    <citation type="submission" date="2015-01" db="EMBL/GenBank/DDBJ databases">
        <title>Comparative genomics of the lactic acid bacteria isolated from the honey bee gut.</title>
        <authorList>
            <person name="Ellegaard K.M."/>
            <person name="Tamarit D."/>
            <person name="Javelind E."/>
            <person name="Olofsson T."/>
            <person name="Andersson S.G."/>
            <person name="Vasquez A."/>
        </authorList>
    </citation>
    <scope>NUCLEOTIDE SEQUENCE [LARGE SCALE GENOMIC DNA]</scope>
    <source>
        <strain evidence="2 3">Hma8</strain>
    </source>
</reference>
<dbReference type="RefSeq" id="WP_046325406.1">
    <property type="nucleotide sequence ID" value="NZ_JBHTMT010000005.1"/>
</dbReference>
<dbReference type="PANTHER" id="PTHR43236:SF2">
    <property type="entry name" value="BLL0069 PROTEIN"/>
    <property type="match status" value="1"/>
</dbReference>
<dbReference type="EMBL" id="JXLI01000012">
    <property type="protein sequence ID" value="KJY56108.1"/>
    <property type="molecule type" value="Genomic_DNA"/>
</dbReference>
<dbReference type="AlphaFoldDB" id="A0A0F4LCR9"/>
<dbReference type="HOGENOM" id="CLU_057454_1_0_9"/>
<dbReference type="PANTHER" id="PTHR43236">
    <property type="entry name" value="ANTITOXIN HIGA1"/>
    <property type="match status" value="1"/>
</dbReference>
<accession>A0A0F4LCR9</accession>
<protein>
    <recommendedName>
        <fullName evidence="1">IrrE N-terminal-like domain-containing protein</fullName>
    </recommendedName>
</protein>
<comment type="caution">
    <text evidence="2">The sequence shown here is derived from an EMBL/GenBank/DDBJ whole genome shotgun (WGS) entry which is preliminary data.</text>
</comment>
<name>A0A0F4LCR9_9LACO</name>
<evidence type="ECO:0000259" key="1">
    <source>
        <dbReference type="Pfam" id="PF06114"/>
    </source>
</evidence>
<evidence type="ECO:0000313" key="3">
    <source>
        <dbReference type="Proteomes" id="UP000033531"/>
    </source>
</evidence>